<evidence type="ECO:0000313" key="1">
    <source>
        <dbReference type="EMBL" id="KAJ8752650.1"/>
    </source>
</evidence>
<name>A0AAV8SKA1_9ROSI</name>
<evidence type="ECO:0000313" key="2">
    <source>
        <dbReference type="Proteomes" id="UP001159364"/>
    </source>
</evidence>
<sequence length="106" mass="12356">MNNLKSFLHQTEWGIFRVEQDWIEFEENGCRYKSTKLRFLVLPHPIFHICNFENNSISKICQRLEPNCMRKVRISIGESSTISSSGSTGLPSSHLLYLFQLYSCHS</sequence>
<reference evidence="1 2" key="1">
    <citation type="submission" date="2021-09" db="EMBL/GenBank/DDBJ databases">
        <title>Genomic insights and catalytic innovation underlie evolution of tropane alkaloids biosynthesis.</title>
        <authorList>
            <person name="Wang Y.-J."/>
            <person name="Tian T."/>
            <person name="Huang J.-P."/>
            <person name="Huang S.-X."/>
        </authorList>
    </citation>
    <scope>NUCLEOTIDE SEQUENCE [LARGE SCALE GENOMIC DNA]</scope>
    <source>
        <strain evidence="1">KIB-2018</strain>
        <tissue evidence="1">Leaf</tissue>
    </source>
</reference>
<gene>
    <name evidence="1" type="ORF">K2173_005539</name>
</gene>
<accession>A0AAV8SKA1</accession>
<protein>
    <submittedName>
        <fullName evidence="1">Uncharacterized protein</fullName>
    </submittedName>
</protein>
<dbReference type="EMBL" id="JAIWQS010000010">
    <property type="protein sequence ID" value="KAJ8752650.1"/>
    <property type="molecule type" value="Genomic_DNA"/>
</dbReference>
<dbReference type="AlphaFoldDB" id="A0AAV8SKA1"/>
<organism evidence="1 2">
    <name type="scientific">Erythroxylum novogranatense</name>
    <dbReference type="NCBI Taxonomy" id="1862640"/>
    <lineage>
        <taxon>Eukaryota</taxon>
        <taxon>Viridiplantae</taxon>
        <taxon>Streptophyta</taxon>
        <taxon>Embryophyta</taxon>
        <taxon>Tracheophyta</taxon>
        <taxon>Spermatophyta</taxon>
        <taxon>Magnoliopsida</taxon>
        <taxon>eudicotyledons</taxon>
        <taxon>Gunneridae</taxon>
        <taxon>Pentapetalae</taxon>
        <taxon>rosids</taxon>
        <taxon>fabids</taxon>
        <taxon>Malpighiales</taxon>
        <taxon>Erythroxylaceae</taxon>
        <taxon>Erythroxylum</taxon>
    </lineage>
</organism>
<comment type="caution">
    <text evidence="1">The sequence shown here is derived from an EMBL/GenBank/DDBJ whole genome shotgun (WGS) entry which is preliminary data.</text>
</comment>
<dbReference type="Proteomes" id="UP001159364">
    <property type="component" value="Linkage Group LG10"/>
</dbReference>
<proteinExistence type="predicted"/>
<keyword evidence="2" id="KW-1185">Reference proteome</keyword>